<feature type="region of interest" description="Disordered" evidence="1">
    <location>
        <begin position="92"/>
        <end position="119"/>
    </location>
</feature>
<reference evidence="2 3" key="1">
    <citation type="submission" date="2017-07" db="EMBL/GenBank/DDBJ databases">
        <title>Draft Genome Sequences of Select Purple Nonsulfur Bacteria.</title>
        <authorList>
            <person name="Lasarre B."/>
            <person name="Mckinlay J.B."/>
        </authorList>
    </citation>
    <scope>NUCLEOTIDE SEQUENCE [LARGE SCALE GENOMIC DNA]</scope>
    <source>
        <strain evidence="2 3">DSM 11290</strain>
    </source>
</reference>
<dbReference type="AlphaFoldDB" id="A0A327JM18"/>
<evidence type="ECO:0000313" key="3">
    <source>
        <dbReference type="Proteomes" id="UP000249299"/>
    </source>
</evidence>
<gene>
    <name evidence="2" type="ORF">CH339_13525</name>
</gene>
<proteinExistence type="predicted"/>
<dbReference type="OrthoDB" id="7836531at2"/>
<dbReference type="Gene3D" id="2.40.50.230">
    <property type="entry name" value="Gp5 N-terminal domain"/>
    <property type="match status" value="1"/>
</dbReference>
<dbReference type="EMBL" id="NPEV01000028">
    <property type="protein sequence ID" value="RAI26616.1"/>
    <property type="molecule type" value="Genomic_DNA"/>
</dbReference>
<evidence type="ECO:0008006" key="4">
    <source>
        <dbReference type="Google" id="ProtNLM"/>
    </source>
</evidence>
<keyword evidence="3" id="KW-1185">Reference proteome</keyword>
<dbReference type="InterPro" id="IPR037026">
    <property type="entry name" value="Vgr_OB-fold_dom_sf"/>
</dbReference>
<name>A0A327JM18_9HYPH</name>
<protein>
    <recommendedName>
        <fullName evidence="4">Gp5/Type VI secretion system Vgr protein OB-fold domain-containing protein</fullName>
    </recommendedName>
</protein>
<organism evidence="2 3">
    <name type="scientific">Rhodobium orientis</name>
    <dbReference type="NCBI Taxonomy" id="34017"/>
    <lineage>
        <taxon>Bacteria</taxon>
        <taxon>Pseudomonadati</taxon>
        <taxon>Pseudomonadota</taxon>
        <taxon>Alphaproteobacteria</taxon>
        <taxon>Hyphomicrobiales</taxon>
        <taxon>Rhodobiaceae</taxon>
        <taxon>Rhodobium</taxon>
    </lineage>
</organism>
<evidence type="ECO:0000313" key="2">
    <source>
        <dbReference type="EMBL" id="RAI26616.1"/>
    </source>
</evidence>
<dbReference type="RefSeq" id="WP_111434892.1">
    <property type="nucleotide sequence ID" value="NZ_JACIGG010000004.1"/>
</dbReference>
<evidence type="ECO:0000256" key="1">
    <source>
        <dbReference type="SAM" id="MobiDB-lite"/>
    </source>
</evidence>
<sequence>MSFEGAFRDMYKRFEDLDRRLASVIVNGRVAEVRWQGDRQEIRMEIAPLDPRTGKKTLSPWVQVQDLAGAGGGEFSSSVPVAVNEPMRLLSPSGEVGPGSIAIRDSHDDDNPNPATDHSEAVLRKGDTTVGIKGDRHRIETPAHLVKSDRVDLGDEGGPKVARVGDLVHVQSGSSAGYWPIVSGSEKVRAT</sequence>
<accession>A0A327JM18</accession>
<dbReference type="Proteomes" id="UP000249299">
    <property type="component" value="Unassembled WGS sequence"/>
</dbReference>
<comment type="caution">
    <text evidence="2">The sequence shown here is derived from an EMBL/GenBank/DDBJ whole genome shotgun (WGS) entry which is preliminary data.</text>
</comment>